<feature type="region of interest" description="Disordered" evidence="1">
    <location>
        <begin position="55"/>
        <end position="81"/>
    </location>
</feature>
<evidence type="ECO:0000313" key="3">
    <source>
        <dbReference type="EMBL" id="SEW14717.1"/>
    </source>
</evidence>
<dbReference type="InterPro" id="IPR011330">
    <property type="entry name" value="Glyco_hydro/deAcase_b/a-brl"/>
</dbReference>
<evidence type="ECO:0000256" key="1">
    <source>
        <dbReference type="SAM" id="MobiDB-lite"/>
    </source>
</evidence>
<dbReference type="GO" id="GO:0005975">
    <property type="term" value="P:carbohydrate metabolic process"/>
    <property type="evidence" value="ECO:0007669"/>
    <property type="project" value="InterPro"/>
</dbReference>
<sequence length="568" mass="58714">MPNTCAGADQKVKVAKDVLGKVEYTGAMMRSLLSGAFWGLLSGSFALVAISLSGPQPAGNKPPVPPLTEAPEAVADDPQSVETPEEIAEVVEELATPAEPTVPTGLAPVAEGALPDTDTDPLEVPAAVPVETALVAPESAELPDLGTTGEDPVLPNPQSVAPQVPANEEDLVIETQTALLPVADDAPVVVEDVAEPLVEPEPIDEGETATVDESIPEIPDTAPVVEAETAEPIQPEVIETAELIEPETSDPITPPAEEAPAPATETPPALSAPSDGGTEPVVVTDPEMQQAPGEDDAPVVVSIIENNRASSMPESTEGVVINRGGSSADNDVAEEAEPVAEIDPDAPAIKRYAAEFENPENKPVMSVVLVDDGSLQEAAAALAQVPFPVTVVLDPTADGATAAMEAYRAAGIEVAVKAKLPVGAQPADVEVALEAAFAALPETVMMVETGDGNLLEDRDVFAQAVAALASDGRGLLTVSQGLNTGLRTAEASGVPSGLIYRDLDAEDQNARVIRRFLDQAAFRARREDGVVLMARVRAETLTALIEWANANRSDQIMMAPVSAVLTAD</sequence>
<dbReference type="Pfam" id="PF04748">
    <property type="entry name" value="Polysacc_deac_2"/>
    <property type="match status" value="1"/>
</dbReference>
<evidence type="ECO:0000313" key="4">
    <source>
        <dbReference type="Proteomes" id="UP000199167"/>
    </source>
</evidence>
<keyword evidence="2" id="KW-0812">Transmembrane</keyword>
<reference evidence="3 4" key="1">
    <citation type="submission" date="2016-10" db="EMBL/GenBank/DDBJ databases">
        <authorList>
            <person name="de Groot N.N."/>
        </authorList>
    </citation>
    <scope>NUCLEOTIDE SEQUENCE [LARGE SCALE GENOMIC DNA]</scope>
    <source>
        <strain evidence="3 4">DSM 17925</strain>
    </source>
</reference>
<proteinExistence type="predicted"/>
<dbReference type="CDD" id="cd10936">
    <property type="entry name" value="CE4_DAC2"/>
    <property type="match status" value="1"/>
</dbReference>
<dbReference type="Gene3D" id="3.20.20.370">
    <property type="entry name" value="Glycoside hydrolase/deacetylase"/>
    <property type="match status" value="1"/>
</dbReference>
<dbReference type="InterPro" id="IPR006837">
    <property type="entry name" value="Divergent_DAC"/>
</dbReference>
<dbReference type="Proteomes" id="UP000199167">
    <property type="component" value="Unassembled WGS sequence"/>
</dbReference>
<keyword evidence="2" id="KW-1133">Transmembrane helix</keyword>
<feature type="compositionally biased region" description="Low complexity" evidence="1">
    <location>
        <begin position="255"/>
        <end position="269"/>
    </location>
</feature>
<dbReference type="SUPFAM" id="SSF88713">
    <property type="entry name" value="Glycoside hydrolase/deacetylase"/>
    <property type="match status" value="1"/>
</dbReference>
<keyword evidence="4" id="KW-1185">Reference proteome</keyword>
<feature type="region of interest" description="Disordered" evidence="1">
    <location>
        <begin position="247"/>
        <end position="283"/>
    </location>
</feature>
<name>A0A1I0PJW0_9RHOB</name>
<keyword evidence="2" id="KW-0472">Membrane</keyword>
<organism evidence="3 4">
    <name type="scientific">Cognatiyoonia koreensis</name>
    <dbReference type="NCBI Taxonomy" id="364200"/>
    <lineage>
        <taxon>Bacteria</taxon>
        <taxon>Pseudomonadati</taxon>
        <taxon>Pseudomonadota</taxon>
        <taxon>Alphaproteobacteria</taxon>
        <taxon>Rhodobacterales</taxon>
        <taxon>Paracoccaceae</taxon>
        <taxon>Cognatiyoonia</taxon>
    </lineage>
</organism>
<feature type="transmembrane region" description="Helical" evidence="2">
    <location>
        <begin position="31"/>
        <end position="52"/>
    </location>
</feature>
<dbReference type="AlphaFoldDB" id="A0A1I0PJW0"/>
<protein>
    <submittedName>
        <fullName evidence="3">Uncharacterized conserved protein YibQ, putative polysaccharide deacetylase 2 family</fullName>
    </submittedName>
</protein>
<gene>
    <name evidence="3" type="ORF">SAMN04488515_1275</name>
</gene>
<dbReference type="EMBL" id="FOIZ01000001">
    <property type="protein sequence ID" value="SEW14717.1"/>
    <property type="molecule type" value="Genomic_DNA"/>
</dbReference>
<dbReference type="STRING" id="364200.SAMN04488515_1275"/>
<accession>A0A1I0PJW0</accession>
<evidence type="ECO:0000256" key="2">
    <source>
        <dbReference type="SAM" id="Phobius"/>
    </source>
</evidence>